<evidence type="ECO:0000259" key="1">
    <source>
        <dbReference type="Pfam" id="PF01965"/>
    </source>
</evidence>
<dbReference type="Gene3D" id="3.40.50.880">
    <property type="match status" value="1"/>
</dbReference>
<name>A0ABV4DSH6_9LACO</name>
<organism evidence="2 3">
    <name type="scientific">Ligilactobacillus faecis</name>
    <dbReference type="NCBI Taxonomy" id="762833"/>
    <lineage>
        <taxon>Bacteria</taxon>
        <taxon>Bacillati</taxon>
        <taxon>Bacillota</taxon>
        <taxon>Bacilli</taxon>
        <taxon>Lactobacillales</taxon>
        <taxon>Lactobacillaceae</taxon>
        <taxon>Ligilactobacillus</taxon>
    </lineage>
</organism>
<accession>A0ABV4DSH6</accession>
<evidence type="ECO:0000313" key="3">
    <source>
        <dbReference type="Proteomes" id="UP001565236"/>
    </source>
</evidence>
<dbReference type="SUPFAM" id="SSF52317">
    <property type="entry name" value="Class I glutamine amidotransferase-like"/>
    <property type="match status" value="1"/>
</dbReference>
<dbReference type="EMBL" id="JBCLUF010000030">
    <property type="protein sequence ID" value="MEY8662818.1"/>
    <property type="molecule type" value="Genomic_DNA"/>
</dbReference>
<dbReference type="PANTHER" id="PTHR48094:SF12">
    <property type="entry name" value="PARKINSON DISEASE PROTEIN 7 HOMOLOG"/>
    <property type="match status" value="1"/>
</dbReference>
<keyword evidence="3" id="KW-1185">Reference proteome</keyword>
<feature type="domain" description="DJ-1/PfpI" evidence="1">
    <location>
        <begin position="3"/>
        <end position="168"/>
    </location>
</feature>
<dbReference type="InterPro" id="IPR050325">
    <property type="entry name" value="Prot/Nucl_acid_deglycase"/>
</dbReference>
<dbReference type="Pfam" id="PF01965">
    <property type="entry name" value="DJ-1_PfpI"/>
    <property type="match status" value="1"/>
</dbReference>
<comment type="caution">
    <text evidence="2">The sequence shown here is derived from an EMBL/GenBank/DDBJ whole genome shotgun (WGS) entry which is preliminary data.</text>
</comment>
<dbReference type="InterPro" id="IPR002818">
    <property type="entry name" value="DJ-1/PfpI"/>
</dbReference>
<reference evidence="2 3" key="1">
    <citation type="submission" date="2024-03" db="EMBL/GenBank/DDBJ databases">
        <title>Mouse gut bacterial collection (mGBC) of GemPharmatech.</title>
        <authorList>
            <person name="He Y."/>
            <person name="Dong L."/>
            <person name="Wu D."/>
            <person name="Gao X."/>
            <person name="Lin Z."/>
        </authorList>
    </citation>
    <scope>NUCLEOTIDE SEQUENCE [LARGE SCALE GENOMIC DNA]</scope>
    <source>
        <strain evidence="2 3">15-30</strain>
    </source>
</reference>
<dbReference type="PANTHER" id="PTHR48094">
    <property type="entry name" value="PROTEIN/NUCLEIC ACID DEGLYCASE DJ-1-RELATED"/>
    <property type="match status" value="1"/>
</dbReference>
<dbReference type="InterPro" id="IPR006287">
    <property type="entry name" value="DJ-1"/>
</dbReference>
<evidence type="ECO:0000313" key="2">
    <source>
        <dbReference type="EMBL" id="MEY8662818.1"/>
    </source>
</evidence>
<protein>
    <submittedName>
        <fullName evidence="2">DJ-1 family glyoxalase III</fullName>
    </submittedName>
</protein>
<dbReference type="InterPro" id="IPR029062">
    <property type="entry name" value="Class_I_gatase-like"/>
</dbReference>
<sequence length="191" mass="20689">MAKTAAVLIAPGCEEVEALSSVDVLRRAGIKCDMVGLVDKIVNGDHNIVLTCDKVLDESLLDYDMVIFPGGLPGAESLRDSETLRHLMVKRQEAGKWNAAMCAAPIAFARYGLLDGSHYTLYPGMEAGIADEVKDGIFEEGLVVVDEEKHLVTSRGPATAWAYAYEIAQILGADVEKLKDGMLYNMLLASR</sequence>
<dbReference type="RefSeq" id="WP_280606937.1">
    <property type="nucleotide sequence ID" value="NZ_CP123639.1"/>
</dbReference>
<dbReference type="Proteomes" id="UP001565236">
    <property type="component" value="Unassembled WGS sequence"/>
</dbReference>
<proteinExistence type="predicted"/>
<dbReference type="CDD" id="cd03135">
    <property type="entry name" value="GATase1_DJ-1"/>
    <property type="match status" value="1"/>
</dbReference>
<dbReference type="NCBIfam" id="TIGR01383">
    <property type="entry name" value="not_thiJ"/>
    <property type="match status" value="1"/>
</dbReference>
<gene>
    <name evidence="2" type="ORF">AALT52_07950</name>
</gene>